<dbReference type="PANTHER" id="PTHR30472:SF24">
    <property type="entry name" value="FERRIC ENTEROBACTIN TRANSPORT SYSTEM PERMEASE PROTEIN FEPG"/>
    <property type="match status" value="1"/>
</dbReference>
<evidence type="ECO:0000256" key="5">
    <source>
        <dbReference type="ARBA" id="ARBA00022692"/>
    </source>
</evidence>
<protein>
    <submittedName>
        <fullName evidence="9">Iron chelate uptake ABC transporter family permease subunit</fullName>
    </submittedName>
</protein>
<dbReference type="Pfam" id="PF01032">
    <property type="entry name" value="FecCD"/>
    <property type="match status" value="1"/>
</dbReference>
<dbReference type="InterPro" id="IPR037294">
    <property type="entry name" value="ABC_BtuC-like"/>
</dbReference>
<comment type="subcellular location">
    <subcellularLocation>
        <location evidence="1">Cell membrane</location>
        <topology evidence="1">Multi-pass membrane protein</topology>
    </subcellularLocation>
</comment>
<keyword evidence="5 8" id="KW-0812">Transmembrane</keyword>
<feature type="transmembrane region" description="Helical" evidence="8">
    <location>
        <begin position="315"/>
        <end position="333"/>
    </location>
</feature>
<organism evidence="9 10">
    <name type="scientific">Glutamicibacter halophytocola</name>
    <dbReference type="NCBI Taxonomy" id="1933880"/>
    <lineage>
        <taxon>Bacteria</taxon>
        <taxon>Bacillati</taxon>
        <taxon>Actinomycetota</taxon>
        <taxon>Actinomycetes</taxon>
        <taxon>Micrococcales</taxon>
        <taxon>Micrococcaceae</taxon>
        <taxon>Glutamicibacter</taxon>
    </lineage>
</organism>
<keyword evidence="7 8" id="KW-0472">Membrane</keyword>
<dbReference type="EMBL" id="CP102487">
    <property type="protein sequence ID" value="UUX60317.1"/>
    <property type="molecule type" value="Genomic_DNA"/>
</dbReference>
<dbReference type="GO" id="GO:0022857">
    <property type="term" value="F:transmembrane transporter activity"/>
    <property type="evidence" value="ECO:0007669"/>
    <property type="project" value="InterPro"/>
</dbReference>
<proteinExistence type="inferred from homology"/>
<reference evidence="9" key="1">
    <citation type="journal article" date="2022" name="Pest Manag. Sci.">
        <title>Glutamicibacter halophytocola-mediated host fitness of potato tuber moth on Solanaceae crops.</title>
        <authorList>
            <person name="Wang W."/>
            <person name="Xiao G."/>
            <person name="Du G."/>
            <person name="Chang L."/>
            <person name="Yang Y."/>
            <person name="Ye J."/>
            <person name="Chen B."/>
        </authorList>
    </citation>
    <scope>NUCLEOTIDE SEQUENCE</scope>
    <source>
        <strain evidence="9">S2</strain>
    </source>
</reference>
<dbReference type="SUPFAM" id="SSF81345">
    <property type="entry name" value="ABC transporter involved in vitamin B12 uptake, BtuC"/>
    <property type="match status" value="1"/>
</dbReference>
<dbReference type="RefSeq" id="WP_236995284.1">
    <property type="nucleotide sequence ID" value="NZ_CP012750.1"/>
</dbReference>
<feature type="transmembrane region" description="Helical" evidence="8">
    <location>
        <begin position="46"/>
        <end position="66"/>
    </location>
</feature>
<keyword evidence="3" id="KW-0813">Transport</keyword>
<dbReference type="Gene3D" id="1.10.3470.10">
    <property type="entry name" value="ABC transporter involved in vitamin B12 uptake, BtuC"/>
    <property type="match status" value="1"/>
</dbReference>
<dbReference type="PANTHER" id="PTHR30472">
    <property type="entry name" value="FERRIC ENTEROBACTIN TRANSPORT SYSTEM PERMEASE PROTEIN"/>
    <property type="match status" value="1"/>
</dbReference>
<dbReference type="CDD" id="cd06550">
    <property type="entry name" value="TM_ABC_iron-siderophores_like"/>
    <property type="match status" value="1"/>
</dbReference>
<feature type="transmembrane region" description="Helical" evidence="8">
    <location>
        <begin position="100"/>
        <end position="118"/>
    </location>
</feature>
<name>A0AA94XYP2_9MICC</name>
<gene>
    <name evidence="9" type="ORF">NUH22_06815</name>
</gene>
<evidence type="ECO:0000256" key="4">
    <source>
        <dbReference type="ARBA" id="ARBA00022475"/>
    </source>
</evidence>
<evidence type="ECO:0000256" key="3">
    <source>
        <dbReference type="ARBA" id="ARBA00022448"/>
    </source>
</evidence>
<evidence type="ECO:0000256" key="8">
    <source>
        <dbReference type="SAM" id="Phobius"/>
    </source>
</evidence>
<dbReference type="Proteomes" id="UP001060018">
    <property type="component" value="Chromosome"/>
</dbReference>
<keyword evidence="4" id="KW-1003">Cell membrane</keyword>
<accession>A0AA94XYP2</accession>
<evidence type="ECO:0000256" key="1">
    <source>
        <dbReference type="ARBA" id="ARBA00004651"/>
    </source>
</evidence>
<feature type="transmembrane region" description="Helical" evidence="8">
    <location>
        <begin position="181"/>
        <end position="205"/>
    </location>
</feature>
<keyword evidence="6 8" id="KW-1133">Transmembrane helix</keyword>
<feature type="transmembrane region" description="Helical" evidence="8">
    <location>
        <begin position="276"/>
        <end position="303"/>
    </location>
</feature>
<dbReference type="InterPro" id="IPR000522">
    <property type="entry name" value="ABC_transptr_permease_BtuC"/>
</dbReference>
<dbReference type="GO" id="GO:0005886">
    <property type="term" value="C:plasma membrane"/>
    <property type="evidence" value="ECO:0007669"/>
    <property type="project" value="UniProtKB-SubCell"/>
</dbReference>
<comment type="similarity">
    <text evidence="2">Belongs to the binding-protein-dependent transport system permease family. FecCD subfamily.</text>
</comment>
<evidence type="ECO:0000256" key="6">
    <source>
        <dbReference type="ARBA" id="ARBA00022989"/>
    </source>
</evidence>
<feature type="transmembrane region" description="Helical" evidence="8">
    <location>
        <begin position="340"/>
        <end position="361"/>
    </location>
</feature>
<feature type="transmembrane region" description="Helical" evidence="8">
    <location>
        <begin position="155"/>
        <end position="174"/>
    </location>
</feature>
<evidence type="ECO:0000313" key="9">
    <source>
        <dbReference type="EMBL" id="UUX60317.1"/>
    </source>
</evidence>
<dbReference type="AlphaFoldDB" id="A0AA94XYP2"/>
<dbReference type="GO" id="GO:0033214">
    <property type="term" value="P:siderophore-iron import into cell"/>
    <property type="evidence" value="ECO:0007669"/>
    <property type="project" value="TreeGrafter"/>
</dbReference>
<evidence type="ECO:0000256" key="2">
    <source>
        <dbReference type="ARBA" id="ARBA00007935"/>
    </source>
</evidence>
<sequence>MNSKSIISLPSPVEQAAAQGIVVPTGRREIQIGLGRWTWHVDRTSALVASVLALAALLTGFISLALGDIRVPFDQLLPALLGDSERRYEVVVRDWRLTRVLLALVFGFALGISGAMFQSLTRNPLGSPDVIGFSSGAYTVALALMLFTTAGAAQIAMGSILGGLLAAALVFIIASRDGVNGFRLIVVGIGVGAMLASANTFMLLAAQRQVAMSAAVWGSGSLNSVSNSVLGPSLVGIALFAVAAVSLQRQARILECGDALAISLGVNARRLRASMVIVGVGLVAVTTAAAGPIAFVALVAPQIAARLTGRSELDLLPAGCLGALLLVSADTIARVAFMPVQLPVGIVTVCLGGVYLIWLLVRESRS</sequence>
<evidence type="ECO:0000256" key="7">
    <source>
        <dbReference type="ARBA" id="ARBA00023136"/>
    </source>
</evidence>
<feature type="transmembrane region" description="Helical" evidence="8">
    <location>
        <begin position="130"/>
        <end position="149"/>
    </location>
</feature>
<evidence type="ECO:0000313" key="10">
    <source>
        <dbReference type="Proteomes" id="UP001060018"/>
    </source>
</evidence>
<feature type="transmembrane region" description="Helical" evidence="8">
    <location>
        <begin position="225"/>
        <end position="245"/>
    </location>
</feature>